<dbReference type="EMBL" id="LNQE01001388">
    <property type="protein sequence ID" value="KUG18326.1"/>
    <property type="molecule type" value="Genomic_DNA"/>
</dbReference>
<protein>
    <submittedName>
        <fullName evidence="1">Uncharacterized protein</fullName>
    </submittedName>
</protein>
<comment type="caution">
    <text evidence="1">The sequence shown here is derived from an EMBL/GenBank/DDBJ whole genome shotgun (WGS) entry which is preliminary data.</text>
</comment>
<sequence length="121" mass="14436">MISDYFRIVEFRLIDAEIIADKKVSYSEFSPDQGMLRGRLLFIDGSTLEFMEYLHRDQRLKYRFHLIDKNGQMVFRYDNAPHHENSTFPHHKHIANDILESEEKGILDILREIEHLICKSV</sequence>
<dbReference type="Pfam" id="PF20126">
    <property type="entry name" value="TumE"/>
    <property type="match status" value="1"/>
</dbReference>
<evidence type="ECO:0000313" key="1">
    <source>
        <dbReference type="EMBL" id="KUG18326.1"/>
    </source>
</evidence>
<accession>A0A0W8FBP6</accession>
<organism evidence="1">
    <name type="scientific">hydrocarbon metagenome</name>
    <dbReference type="NCBI Taxonomy" id="938273"/>
    <lineage>
        <taxon>unclassified sequences</taxon>
        <taxon>metagenomes</taxon>
        <taxon>ecological metagenomes</taxon>
    </lineage>
</organism>
<name>A0A0W8FBP6_9ZZZZ</name>
<gene>
    <name evidence="1" type="ORF">ASZ90_011979</name>
</gene>
<dbReference type="InterPro" id="IPR045397">
    <property type="entry name" value="TumE-like"/>
</dbReference>
<reference evidence="1" key="1">
    <citation type="journal article" date="2015" name="Proc. Natl. Acad. Sci. U.S.A.">
        <title>Networks of energetic and metabolic interactions define dynamics in microbial communities.</title>
        <authorList>
            <person name="Embree M."/>
            <person name="Liu J.K."/>
            <person name="Al-Bassam M.M."/>
            <person name="Zengler K."/>
        </authorList>
    </citation>
    <scope>NUCLEOTIDE SEQUENCE</scope>
</reference>
<dbReference type="AlphaFoldDB" id="A0A0W8FBP6"/>
<proteinExistence type="predicted"/>